<proteinExistence type="predicted"/>
<feature type="transmembrane region" description="Helical" evidence="2">
    <location>
        <begin position="326"/>
        <end position="344"/>
    </location>
</feature>
<keyword evidence="2" id="KW-0812">Transmembrane</keyword>
<feature type="transmembrane region" description="Helical" evidence="2">
    <location>
        <begin position="266"/>
        <end position="291"/>
    </location>
</feature>
<feature type="transmembrane region" description="Helical" evidence="2">
    <location>
        <begin position="394"/>
        <end position="411"/>
    </location>
</feature>
<dbReference type="NCBIfam" id="NF047510">
    <property type="entry name" value="LIC_10190_fam"/>
    <property type="match status" value="1"/>
</dbReference>
<feature type="compositionally biased region" description="Basic and acidic residues" evidence="1">
    <location>
        <begin position="599"/>
        <end position="612"/>
    </location>
</feature>
<reference evidence="4 5" key="1">
    <citation type="journal article" date="2021" name="Genome Biol. Evol.">
        <title>Complete Genome Sequencing of a Novel Gloeobacter Species from a Waterfall Cave in Mexico.</title>
        <authorList>
            <person name="Saw J.H."/>
            <person name="Cardona T."/>
            <person name="Montejano G."/>
        </authorList>
    </citation>
    <scope>NUCLEOTIDE SEQUENCE [LARGE SCALE GENOMIC DNA]</scope>
    <source>
        <strain evidence="4">MG652769</strain>
    </source>
</reference>
<organism evidence="4 5">
    <name type="scientific">Gloeobacter morelensis MG652769</name>
    <dbReference type="NCBI Taxonomy" id="2781736"/>
    <lineage>
        <taxon>Bacteria</taxon>
        <taxon>Bacillati</taxon>
        <taxon>Cyanobacteriota</taxon>
        <taxon>Cyanophyceae</taxon>
        <taxon>Gloeobacterales</taxon>
        <taxon>Gloeobacteraceae</taxon>
        <taxon>Gloeobacter</taxon>
        <taxon>Gloeobacter morelensis</taxon>
    </lineage>
</organism>
<evidence type="ECO:0000259" key="3">
    <source>
        <dbReference type="Pfam" id="PF26626"/>
    </source>
</evidence>
<feature type="domain" description="DUF8201" evidence="3">
    <location>
        <begin position="1"/>
        <end position="452"/>
    </location>
</feature>
<feature type="transmembrane region" description="Helical" evidence="2">
    <location>
        <begin position="423"/>
        <end position="441"/>
    </location>
</feature>
<evidence type="ECO:0000256" key="2">
    <source>
        <dbReference type="SAM" id="Phobius"/>
    </source>
</evidence>
<dbReference type="Pfam" id="PF26626">
    <property type="entry name" value="DUF8201"/>
    <property type="match status" value="1"/>
</dbReference>
<feature type="region of interest" description="Disordered" evidence="1">
    <location>
        <begin position="585"/>
        <end position="612"/>
    </location>
</feature>
<accession>A0ABY3PGA7</accession>
<feature type="transmembrane region" description="Helical" evidence="2">
    <location>
        <begin position="180"/>
        <end position="199"/>
    </location>
</feature>
<evidence type="ECO:0000313" key="4">
    <source>
        <dbReference type="EMBL" id="UFP92685.1"/>
    </source>
</evidence>
<protein>
    <recommendedName>
        <fullName evidence="3">DUF8201 domain-containing protein</fullName>
    </recommendedName>
</protein>
<keyword evidence="5" id="KW-1185">Reference proteome</keyword>
<dbReference type="InterPro" id="IPR058514">
    <property type="entry name" value="DUF8201"/>
</dbReference>
<name>A0ABY3PGA7_9CYAN</name>
<evidence type="ECO:0000256" key="1">
    <source>
        <dbReference type="SAM" id="MobiDB-lite"/>
    </source>
</evidence>
<keyword evidence="2" id="KW-1133">Transmembrane helix</keyword>
<evidence type="ECO:0000313" key="5">
    <source>
        <dbReference type="Proteomes" id="UP001054846"/>
    </source>
</evidence>
<dbReference type="RefSeq" id="WP_230839671.1">
    <property type="nucleotide sequence ID" value="NZ_CP063845.1"/>
</dbReference>
<dbReference type="InterPro" id="IPR058065">
    <property type="entry name" value="LIC_10190-like"/>
</dbReference>
<keyword evidence="2" id="KW-0472">Membrane</keyword>
<gene>
    <name evidence="4" type="ORF">ISF26_12630</name>
</gene>
<feature type="transmembrane region" description="Helical" evidence="2">
    <location>
        <begin position="98"/>
        <end position="117"/>
    </location>
</feature>
<feature type="transmembrane region" description="Helical" evidence="2">
    <location>
        <begin position="52"/>
        <end position="77"/>
    </location>
</feature>
<feature type="transmembrane region" description="Helical" evidence="2">
    <location>
        <begin position="447"/>
        <end position="469"/>
    </location>
</feature>
<dbReference type="EMBL" id="CP063845">
    <property type="protein sequence ID" value="UFP92685.1"/>
    <property type="molecule type" value="Genomic_DNA"/>
</dbReference>
<dbReference type="Proteomes" id="UP001054846">
    <property type="component" value="Chromosome"/>
</dbReference>
<sequence length="612" mass="67510">MASVILCWLYVTALGGLCGWLLLHRADRASEAVPPAVVPLVGLAAVTAAAGYLSLFIGLGLVANLLVWLIACALLWPRRAAFGQALGRLRERAAQTTPWFWPAAGALAATLALTSVGKPWLAQGFFNYDTGLYHAPSIRWIESYGAVPGLGNLLPPLAVDSQWFIASALFSFAWLYKHPLHALLGFVAFWGFCFALGGVRELLVGKGDLRVSSIFQVLSLVPLLELVGNVASPTTDEPAAVLMLVALALVCRSLEVEQTQRDTRALQLAVAALALFAVAIKWSVLPLLLPVGYLAWRQWQKEGAPALPGYGLLVVGMLTPKLVRGVILSGYLVYPFAAIDWFGFDWKMPMEIVQSEKRFIESWARMQFRSPEEVLGGGFGFWFPSWVEQFRSTPIAWCLLAAAGVFVLSALRRREHCVSILRRYGIVYLTAMAGVAYWFWTAPFLRFGYGFLAVTAILLVLPAADALAARLPRISARLRPEALATAALAALVLLTEGEKRLLGTGLTLTRHYLETLEQIYTGYLPIGLLYHQVDYPQIETLLLPMRNARIYRPLTGQLCWHAPLPCTPYLYKPIELRSGSLQGGFRSRPDDVTTSLADFDGRRIEREQRKKP</sequence>